<keyword evidence="1" id="KW-0472">Membrane</keyword>
<feature type="transmembrane region" description="Helical" evidence="1">
    <location>
        <begin position="151"/>
        <end position="170"/>
    </location>
</feature>
<dbReference type="PANTHER" id="PTHR40465">
    <property type="entry name" value="CHROMOSOME 1, WHOLE GENOME SHOTGUN SEQUENCE"/>
    <property type="match status" value="1"/>
</dbReference>
<name>A0A409XST6_PSICY</name>
<keyword evidence="1" id="KW-1133">Transmembrane helix</keyword>
<protein>
    <submittedName>
        <fullName evidence="2">Uncharacterized protein</fullName>
    </submittedName>
</protein>
<evidence type="ECO:0000313" key="3">
    <source>
        <dbReference type="Proteomes" id="UP000283269"/>
    </source>
</evidence>
<reference evidence="2 3" key="1">
    <citation type="journal article" date="2018" name="Evol. Lett.">
        <title>Horizontal gene cluster transfer increased hallucinogenic mushroom diversity.</title>
        <authorList>
            <person name="Reynolds H.T."/>
            <person name="Vijayakumar V."/>
            <person name="Gluck-Thaler E."/>
            <person name="Korotkin H.B."/>
            <person name="Matheny P.B."/>
            <person name="Slot J.C."/>
        </authorList>
    </citation>
    <scope>NUCLEOTIDE SEQUENCE [LARGE SCALE GENOMIC DNA]</scope>
    <source>
        <strain evidence="2 3">2631</strain>
    </source>
</reference>
<accession>A0A409XST6</accession>
<feature type="transmembrane region" description="Helical" evidence="1">
    <location>
        <begin position="252"/>
        <end position="271"/>
    </location>
</feature>
<sequence length="276" mass="31220">MNGGAPELMLVYSNILETCKTALDIESIFEPLMLNFGEARIGFNLYILLTQILLDDPIAYTKVPTKVFMTESRRPYHHHVLIPVAQVLLSTPIQFFQCVDLKTPLRIRLKRRCDKLKWESNVFLLTVGGAAVSVLMHFIRKLAKLTRVELALIVWLGSSAIADGLIALSLSLSLFKCRTGIKSTDDRITRILIFTIQTGIITIIFALADFIVFLTLPFSEEYLPLFKALSLQSTNVNFVFDYTLQTLHQLVAVYRLVEFFSSLLAGLQMAMNTRIL</sequence>
<keyword evidence="3" id="KW-1185">Reference proteome</keyword>
<keyword evidence="1" id="KW-0812">Transmembrane</keyword>
<dbReference type="STRING" id="93625.A0A409XST6"/>
<organism evidence="2 3">
    <name type="scientific">Psilocybe cyanescens</name>
    <dbReference type="NCBI Taxonomy" id="93625"/>
    <lineage>
        <taxon>Eukaryota</taxon>
        <taxon>Fungi</taxon>
        <taxon>Dikarya</taxon>
        <taxon>Basidiomycota</taxon>
        <taxon>Agaricomycotina</taxon>
        <taxon>Agaricomycetes</taxon>
        <taxon>Agaricomycetidae</taxon>
        <taxon>Agaricales</taxon>
        <taxon>Agaricineae</taxon>
        <taxon>Strophariaceae</taxon>
        <taxon>Psilocybe</taxon>
    </lineage>
</organism>
<dbReference type="Proteomes" id="UP000283269">
    <property type="component" value="Unassembled WGS sequence"/>
</dbReference>
<dbReference type="AlphaFoldDB" id="A0A409XST6"/>
<evidence type="ECO:0000256" key="1">
    <source>
        <dbReference type="SAM" id="Phobius"/>
    </source>
</evidence>
<evidence type="ECO:0000313" key="2">
    <source>
        <dbReference type="EMBL" id="PPQ93767.1"/>
    </source>
</evidence>
<proteinExistence type="predicted"/>
<dbReference type="EMBL" id="NHYD01000605">
    <property type="protein sequence ID" value="PPQ93767.1"/>
    <property type="molecule type" value="Genomic_DNA"/>
</dbReference>
<gene>
    <name evidence="2" type="ORF">CVT25_008147</name>
</gene>
<feature type="transmembrane region" description="Helical" evidence="1">
    <location>
        <begin position="122"/>
        <end position="139"/>
    </location>
</feature>
<feature type="transmembrane region" description="Helical" evidence="1">
    <location>
        <begin position="191"/>
        <end position="216"/>
    </location>
</feature>
<dbReference type="PANTHER" id="PTHR40465:SF1">
    <property type="entry name" value="DUF6534 DOMAIN-CONTAINING PROTEIN"/>
    <property type="match status" value="1"/>
</dbReference>
<dbReference type="InParanoid" id="A0A409XST6"/>
<comment type="caution">
    <text evidence="2">The sequence shown here is derived from an EMBL/GenBank/DDBJ whole genome shotgun (WGS) entry which is preliminary data.</text>
</comment>
<dbReference type="OrthoDB" id="3265526at2759"/>